<organism evidence="7 8">
    <name type="scientific">Sneathiella chinensis</name>
    <dbReference type="NCBI Taxonomy" id="349750"/>
    <lineage>
        <taxon>Bacteria</taxon>
        <taxon>Pseudomonadati</taxon>
        <taxon>Pseudomonadota</taxon>
        <taxon>Alphaproteobacteria</taxon>
        <taxon>Sneathiellales</taxon>
        <taxon>Sneathiellaceae</taxon>
        <taxon>Sneathiella</taxon>
    </lineage>
</organism>
<name>A0ABQ5U842_9PROT</name>
<dbReference type="PANTHER" id="PTHR13479">
    <property type="entry name" value="30S RIBOSOMAL PROTEIN S18"/>
    <property type="match status" value="1"/>
</dbReference>
<dbReference type="PANTHER" id="PTHR13479:SF40">
    <property type="entry name" value="SMALL RIBOSOMAL SUBUNIT PROTEIN BS18M"/>
    <property type="match status" value="1"/>
</dbReference>
<dbReference type="Proteomes" id="UP001161409">
    <property type="component" value="Unassembled WGS sequence"/>
</dbReference>
<reference evidence="7" key="1">
    <citation type="journal article" date="2014" name="Int. J. Syst. Evol. Microbiol.">
        <title>Complete genome of a new Firmicutes species belonging to the dominant human colonic microbiota ('Ruminococcus bicirculans') reveals two chromosomes and a selective capacity to utilize plant glucans.</title>
        <authorList>
            <consortium name="NISC Comparative Sequencing Program"/>
            <person name="Wegmann U."/>
            <person name="Louis P."/>
            <person name="Goesmann A."/>
            <person name="Henrissat B."/>
            <person name="Duncan S.H."/>
            <person name="Flint H.J."/>
        </authorList>
    </citation>
    <scope>NUCLEOTIDE SEQUENCE</scope>
    <source>
        <strain evidence="7">NBRC 103408</strain>
    </source>
</reference>
<dbReference type="SUPFAM" id="SSF46911">
    <property type="entry name" value="Ribosomal protein S18"/>
    <property type="match status" value="1"/>
</dbReference>
<reference evidence="7" key="2">
    <citation type="submission" date="2023-01" db="EMBL/GenBank/DDBJ databases">
        <title>Draft genome sequence of Sneathiella chinensis strain NBRC 103408.</title>
        <authorList>
            <person name="Sun Q."/>
            <person name="Mori K."/>
        </authorList>
    </citation>
    <scope>NUCLEOTIDE SEQUENCE</scope>
    <source>
        <strain evidence="7">NBRC 103408</strain>
    </source>
</reference>
<evidence type="ECO:0000313" key="7">
    <source>
        <dbReference type="EMBL" id="GLQ07581.1"/>
    </source>
</evidence>
<keyword evidence="8" id="KW-1185">Reference proteome</keyword>
<evidence type="ECO:0000256" key="3">
    <source>
        <dbReference type="ARBA" id="ARBA00023274"/>
    </source>
</evidence>
<dbReference type="Gene3D" id="4.10.640.10">
    <property type="entry name" value="Ribosomal protein S18"/>
    <property type="match status" value="1"/>
</dbReference>
<evidence type="ECO:0000256" key="4">
    <source>
        <dbReference type="ARBA" id="ARBA00035141"/>
    </source>
</evidence>
<dbReference type="InterPro" id="IPR018275">
    <property type="entry name" value="Ribosomal_bS18_CS"/>
</dbReference>
<evidence type="ECO:0000256" key="1">
    <source>
        <dbReference type="ARBA" id="ARBA00005589"/>
    </source>
</evidence>
<dbReference type="InterPro" id="IPR036870">
    <property type="entry name" value="Ribosomal_bS18_sf"/>
</dbReference>
<keyword evidence="2 5" id="KW-0689">Ribosomal protein</keyword>
<evidence type="ECO:0000256" key="6">
    <source>
        <dbReference type="RuleBase" id="RU003910"/>
    </source>
</evidence>
<evidence type="ECO:0000256" key="5">
    <source>
        <dbReference type="HAMAP-Rule" id="MF_00270"/>
    </source>
</evidence>
<proteinExistence type="inferred from homology"/>
<gene>
    <name evidence="5 7" type="primary">rpsR</name>
    <name evidence="7" type="ORF">GCM10007924_28020</name>
</gene>
<comment type="subunit">
    <text evidence="5">Part of the 30S ribosomal subunit. Forms a tight heterodimer with protein bS6.</text>
</comment>
<dbReference type="EMBL" id="BSNF01000008">
    <property type="protein sequence ID" value="GLQ07581.1"/>
    <property type="molecule type" value="Genomic_DNA"/>
</dbReference>
<dbReference type="NCBIfam" id="TIGR00165">
    <property type="entry name" value="S18"/>
    <property type="match status" value="1"/>
</dbReference>
<protein>
    <recommendedName>
        <fullName evidence="4 5">Small ribosomal subunit protein bS18</fullName>
    </recommendedName>
</protein>
<evidence type="ECO:0000313" key="8">
    <source>
        <dbReference type="Proteomes" id="UP001161409"/>
    </source>
</evidence>
<accession>A0ABQ5U842</accession>
<dbReference type="GO" id="GO:0005840">
    <property type="term" value="C:ribosome"/>
    <property type="evidence" value="ECO:0007669"/>
    <property type="project" value="UniProtKB-KW"/>
</dbReference>
<keyword evidence="5" id="KW-0694">RNA-binding</keyword>
<dbReference type="PROSITE" id="PS00057">
    <property type="entry name" value="RIBOSOMAL_S18"/>
    <property type="match status" value="1"/>
</dbReference>
<dbReference type="PRINTS" id="PR00974">
    <property type="entry name" value="RIBOSOMALS18"/>
</dbReference>
<evidence type="ECO:0000256" key="2">
    <source>
        <dbReference type="ARBA" id="ARBA00022980"/>
    </source>
</evidence>
<comment type="function">
    <text evidence="5">Binds as a heterodimer with protein bS6 to the central domain of the 16S rRNA, where it helps stabilize the platform of the 30S subunit.</text>
</comment>
<dbReference type="Pfam" id="PF01084">
    <property type="entry name" value="Ribosomal_S18"/>
    <property type="match status" value="1"/>
</dbReference>
<keyword evidence="5" id="KW-0699">rRNA-binding</keyword>
<comment type="caution">
    <text evidence="7">The sequence shown here is derived from an EMBL/GenBank/DDBJ whole genome shotgun (WGS) entry which is preliminary data.</text>
</comment>
<dbReference type="InterPro" id="IPR001648">
    <property type="entry name" value="Ribosomal_bS18"/>
</dbReference>
<comment type="similarity">
    <text evidence="1 5 6">Belongs to the bacterial ribosomal protein bS18 family.</text>
</comment>
<keyword evidence="3 5" id="KW-0687">Ribonucleoprotein</keyword>
<sequence length="78" mass="8999">MSVAQRRPFFRRPRTCPLSGEGAPKIDYKDIKLLQRFVSERGKIMPSRITSVSAKKQRELARAIKRARNIALMPFVVK</sequence>
<dbReference type="RefSeq" id="WP_169561646.1">
    <property type="nucleotide sequence ID" value="NZ_BSNF01000008.1"/>
</dbReference>
<dbReference type="HAMAP" id="MF_00270">
    <property type="entry name" value="Ribosomal_bS18"/>
    <property type="match status" value="1"/>
</dbReference>